<dbReference type="SUPFAM" id="SSF53850">
    <property type="entry name" value="Periplasmic binding protein-like II"/>
    <property type="match status" value="1"/>
</dbReference>
<dbReference type="InterPro" id="IPR050490">
    <property type="entry name" value="Bact_solute-bd_prot1"/>
</dbReference>
<dbReference type="AlphaFoldDB" id="A0A2T0R6J0"/>
<dbReference type="RefSeq" id="WP_211298483.1">
    <property type="nucleotide sequence ID" value="NZ_PVZF01000003.1"/>
</dbReference>
<dbReference type="Pfam" id="PF01547">
    <property type="entry name" value="SBP_bac_1"/>
    <property type="match status" value="1"/>
</dbReference>
<dbReference type="InterPro" id="IPR006059">
    <property type="entry name" value="SBP"/>
</dbReference>
<accession>A0A2T0R6J0</accession>
<dbReference type="PANTHER" id="PTHR43649">
    <property type="entry name" value="ARABINOSE-BINDING PROTEIN-RELATED"/>
    <property type="match status" value="1"/>
</dbReference>
<dbReference type="Proteomes" id="UP000238083">
    <property type="component" value="Unassembled WGS sequence"/>
</dbReference>
<organism evidence="1 2">
    <name type="scientific">Kineococcus rhizosphaerae</name>
    <dbReference type="NCBI Taxonomy" id="559628"/>
    <lineage>
        <taxon>Bacteria</taxon>
        <taxon>Bacillati</taxon>
        <taxon>Actinomycetota</taxon>
        <taxon>Actinomycetes</taxon>
        <taxon>Kineosporiales</taxon>
        <taxon>Kineosporiaceae</taxon>
        <taxon>Kineococcus</taxon>
    </lineage>
</organism>
<keyword evidence="2" id="KW-1185">Reference proteome</keyword>
<dbReference type="InterPro" id="IPR006311">
    <property type="entry name" value="TAT_signal"/>
</dbReference>
<reference evidence="1 2" key="1">
    <citation type="submission" date="2018-03" db="EMBL/GenBank/DDBJ databases">
        <title>Genomic Encyclopedia of Archaeal and Bacterial Type Strains, Phase II (KMG-II): from individual species to whole genera.</title>
        <authorList>
            <person name="Goeker M."/>
        </authorList>
    </citation>
    <scope>NUCLEOTIDE SEQUENCE [LARGE SCALE GENOMIC DNA]</scope>
    <source>
        <strain evidence="1 2">DSM 19711</strain>
    </source>
</reference>
<comment type="caution">
    <text evidence="1">The sequence shown here is derived from an EMBL/GenBank/DDBJ whole genome shotgun (WGS) entry which is preliminary data.</text>
</comment>
<evidence type="ECO:0000313" key="2">
    <source>
        <dbReference type="Proteomes" id="UP000238083"/>
    </source>
</evidence>
<dbReference type="PROSITE" id="PS51318">
    <property type="entry name" value="TAT"/>
    <property type="match status" value="1"/>
</dbReference>
<evidence type="ECO:0000313" key="1">
    <source>
        <dbReference type="EMBL" id="PRY16777.1"/>
    </source>
</evidence>
<sequence length="440" mass="47565">MHVSSHPPGGAPGRSPSRRAFLRAGLAGAAGVPLTAAVAGCGSGTSISSDPKELVLWYWNRSIAPSLLAKAAQQIPGTAKRLRADVIGGAFDNKLRTGFAAQAYIPDITAVNSNAALYFPSEDQFVNLDDYGAQDFKDDYYEWKWNLGRTPTGRFLFFPMDTGPTGFFYRADLFEAAGMPSAPEDVGAAVRTWDDWIAFGQQLRESSDVALATNAVSIFNQYVNASPERFFDKDDKPLFHEPGSAIRAAWDTAVKAVRAKVTRNLQIENEQNAAWNSGKLGANIEGAWWMKVLSDTTPDLAGKWRIAQQPGLPGNSGGSFLAVPKTCKDPAAALAFARWLTLPENQAQSYNEVQLFPSAPGAFTAGMADSGGFFGDQDPLAFFSTAAENVPTTFISTYEKQVEAFRDQLRVVESAGKDPDQAWDDAVTAVDKILKKRGVI</sequence>
<protein>
    <submittedName>
        <fullName evidence="1">Cellobiose transport system substrate-binding protein</fullName>
    </submittedName>
</protein>
<dbReference type="Gene3D" id="3.40.190.10">
    <property type="entry name" value="Periplasmic binding protein-like II"/>
    <property type="match status" value="1"/>
</dbReference>
<proteinExistence type="predicted"/>
<name>A0A2T0R6J0_9ACTN</name>
<dbReference type="PANTHER" id="PTHR43649:SF32">
    <property type="entry name" value="SUGAR BINDING SECRETED PROTEIN"/>
    <property type="match status" value="1"/>
</dbReference>
<dbReference type="EMBL" id="PVZF01000003">
    <property type="protein sequence ID" value="PRY16777.1"/>
    <property type="molecule type" value="Genomic_DNA"/>
</dbReference>
<gene>
    <name evidence="1" type="ORF">CLV37_103208</name>
</gene>